<evidence type="ECO:0000256" key="3">
    <source>
        <dbReference type="SAM" id="SignalP"/>
    </source>
</evidence>
<feature type="signal peptide" evidence="3">
    <location>
        <begin position="1"/>
        <end position="24"/>
    </location>
</feature>
<feature type="domain" description="Transglycosylase SLT" evidence="4">
    <location>
        <begin position="57"/>
        <end position="351"/>
    </location>
</feature>
<dbReference type="PANTHER" id="PTHR30163:SF9">
    <property type="entry name" value="MEMBRANE-BOUND LYTIC MUREIN TRANSGLYCOSYLASE B"/>
    <property type="match status" value="1"/>
</dbReference>
<dbReference type="Gene3D" id="1.10.8.350">
    <property type="entry name" value="Bacterial muramidase"/>
    <property type="match status" value="1"/>
</dbReference>
<accession>A0A840G552</accession>
<sequence>MKLHAPILAASYAVLFAFANSADASSQQHRPSAAHSRHIAKAHQAPAHRSNVPFGAETAVAAFIADMHAQHGFDSEELQRLFASIHPNEQVLRAIAPAAAPEQQRSWQRYRARFVNARRIDGGLRFWQENAVSLRRAEADYGVPPEIVVAIIGVETEYGTNTGRFGLFEALATLAFHYPPRAAFFRDELAALLVNARDAGADPLTLRGSYAGAGGIAQFMPSSIRRFAIDYDGDRRIDLAHSPADAIGSVARYLAIHGWQAAAPVALPALVEGDPAPLLAAGIKPTLTLAELAHRGILTTVSGNEMRPAALVELVTPDEATEYWAAFDNFWVITRYNRSSFYAMAVFQLAEALRAANAPLLPASER</sequence>
<organism evidence="5 6">
    <name type="scientific">Rhodocyclus tenuis</name>
    <name type="common">Rhodospirillum tenue</name>
    <dbReference type="NCBI Taxonomy" id="1066"/>
    <lineage>
        <taxon>Bacteria</taxon>
        <taxon>Pseudomonadati</taxon>
        <taxon>Pseudomonadota</taxon>
        <taxon>Betaproteobacteria</taxon>
        <taxon>Rhodocyclales</taxon>
        <taxon>Rhodocyclaceae</taxon>
        <taxon>Rhodocyclus</taxon>
    </lineage>
</organism>
<dbReference type="SUPFAM" id="SSF53955">
    <property type="entry name" value="Lysozyme-like"/>
    <property type="match status" value="1"/>
</dbReference>
<dbReference type="Proteomes" id="UP000587070">
    <property type="component" value="Unassembled WGS sequence"/>
</dbReference>
<dbReference type="Pfam" id="PF13406">
    <property type="entry name" value="SLT_2"/>
    <property type="match status" value="1"/>
</dbReference>
<feature type="region of interest" description="Disordered" evidence="2">
    <location>
        <begin position="27"/>
        <end position="50"/>
    </location>
</feature>
<evidence type="ECO:0000259" key="4">
    <source>
        <dbReference type="Pfam" id="PF13406"/>
    </source>
</evidence>
<dbReference type="Gene3D" id="1.10.530.10">
    <property type="match status" value="1"/>
</dbReference>
<evidence type="ECO:0000256" key="1">
    <source>
        <dbReference type="PIRSR" id="PIRSR611757-1"/>
    </source>
</evidence>
<evidence type="ECO:0000313" key="5">
    <source>
        <dbReference type="EMBL" id="MBB4247035.1"/>
    </source>
</evidence>
<feature type="chain" id="PRO_5032645445" evidence="3">
    <location>
        <begin position="25"/>
        <end position="366"/>
    </location>
</feature>
<evidence type="ECO:0000313" key="6">
    <source>
        <dbReference type="Proteomes" id="UP000587070"/>
    </source>
</evidence>
<dbReference type="InterPro" id="IPR043426">
    <property type="entry name" value="MltB-like"/>
</dbReference>
<keyword evidence="3" id="KW-0732">Signal</keyword>
<dbReference type="GO" id="GO:0008933">
    <property type="term" value="F:peptidoglycan lytic transglycosylase activity"/>
    <property type="evidence" value="ECO:0007669"/>
    <property type="project" value="TreeGrafter"/>
</dbReference>
<dbReference type="NCBIfam" id="TIGR02282">
    <property type="entry name" value="MltB"/>
    <property type="match status" value="1"/>
</dbReference>
<dbReference type="RefSeq" id="WP_228273654.1">
    <property type="nucleotide sequence ID" value="NZ_JACIGE010000004.1"/>
</dbReference>
<dbReference type="InterPro" id="IPR023346">
    <property type="entry name" value="Lysozyme-like_dom_sf"/>
</dbReference>
<feature type="active site" evidence="1">
    <location>
        <position position="155"/>
    </location>
</feature>
<dbReference type="CDD" id="cd13399">
    <property type="entry name" value="Slt35-like"/>
    <property type="match status" value="1"/>
</dbReference>
<dbReference type="GO" id="GO:0009253">
    <property type="term" value="P:peptidoglycan catabolic process"/>
    <property type="evidence" value="ECO:0007669"/>
    <property type="project" value="TreeGrafter"/>
</dbReference>
<evidence type="ECO:0000256" key="2">
    <source>
        <dbReference type="SAM" id="MobiDB-lite"/>
    </source>
</evidence>
<comment type="caution">
    <text evidence="5">The sequence shown here is derived from an EMBL/GenBank/DDBJ whole genome shotgun (WGS) entry which is preliminary data.</text>
</comment>
<dbReference type="PANTHER" id="PTHR30163">
    <property type="entry name" value="MEMBRANE-BOUND LYTIC MUREIN TRANSGLYCOSYLASE B"/>
    <property type="match status" value="1"/>
</dbReference>
<keyword evidence="6" id="KW-1185">Reference proteome</keyword>
<name>A0A840G552_RHOTE</name>
<dbReference type="InterPro" id="IPR031304">
    <property type="entry name" value="SLT_2"/>
</dbReference>
<protein>
    <submittedName>
        <fullName evidence="5">Membrane-bound lytic murein transglycosylase B</fullName>
    </submittedName>
</protein>
<gene>
    <name evidence="5" type="ORF">GGD90_001401</name>
</gene>
<dbReference type="InterPro" id="IPR011757">
    <property type="entry name" value="Lytic_transglycosylase_MltB"/>
</dbReference>
<dbReference type="AlphaFoldDB" id="A0A840G552"/>
<reference evidence="5 6" key="1">
    <citation type="submission" date="2020-08" db="EMBL/GenBank/DDBJ databases">
        <title>Genome sequencing of Purple Non-Sulfur Bacteria from various extreme environments.</title>
        <authorList>
            <person name="Mayer M."/>
        </authorList>
    </citation>
    <scope>NUCLEOTIDE SEQUENCE [LARGE SCALE GENOMIC DNA]</scope>
    <source>
        <strain evidence="5 6">2761</strain>
    </source>
</reference>
<proteinExistence type="predicted"/>
<dbReference type="EMBL" id="JACIGE010000004">
    <property type="protein sequence ID" value="MBB4247035.1"/>
    <property type="molecule type" value="Genomic_DNA"/>
</dbReference>